<keyword evidence="3" id="KW-0812">Transmembrane</keyword>
<proteinExistence type="predicted"/>
<dbReference type="InterPro" id="IPR016186">
    <property type="entry name" value="C-type_lectin-like/link_sf"/>
</dbReference>
<dbReference type="AlphaFoldDB" id="A0A835NEB9"/>
<evidence type="ECO:0000259" key="4">
    <source>
        <dbReference type="PROSITE" id="PS50041"/>
    </source>
</evidence>
<sequence>CWLHLRETAQSSGAGTSQKGIPRAEREPARLRACPAFAHMAQLYADLRFAKVMGGQSMASQALEAAAFGVNEAESPYENTQPALAGQDEDGAEPSAGCWSHRWCIPVGLLATFLLLVATVALGACYWQATRSLRDTSLEHASEQGRLSQELRAREQSLEQTQLELAWAREELQRAWHQGNISQLELDRLNLELRRVTGVLGKTEREVQEVQGRLNNSESTVALLRSCTAIDCCPSGWLLYRGKCLFISSEKKTWEDSRDECEKTYSQLLVTKSWSRWTVPTFLKNADVPYWIGLQKGSFPWYDYGWLEEEDPESDGGSEAWFWVDGSLYERYMSELPLAKIPVLWHGSRKHFKFHQPWQSKSNGTCAIISRGTIKPAQCTGPSDLHLWICEKAAGPSFPFK</sequence>
<evidence type="ECO:0000313" key="6">
    <source>
        <dbReference type="EMBL" id="KAI1240212.1"/>
    </source>
</evidence>
<evidence type="ECO:0000256" key="2">
    <source>
        <dbReference type="SAM" id="MobiDB-lite"/>
    </source>
</evidence>
<dbReference type="Gene3D" id="3.10.100.10">
    <property type="entry name" value="Mannose-Binding Protein A, subunit A"/>
    <property type="match status" value="1"/>
</dbReference>
<reference evidence="6 7" key="2">
    <citation type="journal article" date="2021" name="J. Hered.">
        <title>Feather Gene Expression Elucidates the Developmental Basis of Plumage Iridescence in African Starlings.</title>
        <authorList>
            <person name="Rubenstein D.R."/>
            <person name="Corvelo A."/>
            <person name="MacManes M.D."/>
            <person name="Maia R."/>
            <person name="Narzisi G."/>
            <person name="Rousaki A."/>
            <person name="Vandenabeele P."/>
            <person name="Shawkey M.D."/>
            <person name="Solomon J."/>
        </authorList>
    </citation>
    <scope>NUCLEOTIDE SEQUENCE [LARGE SCALE GENOMIC DNA]</scope>
    <source>
        <strain evidence="6">SS15</strain>
    </source>
</reference>
<comment type="caution">
    <text evidence="5">The sequence shown here is derived from an EMBL/GenBank/DDBJ whole genome shotgun (WGS) entry which is preliminary data.</text>
</comment>
<dbReference type="OrthoDB" id="8950604at2759"/>
<organism evidence="5">
    <name type="scientific">Lamprotornis superbus</name>
    <dbReference type="NCBI Taxonomy" id="245042"/>
    <lineage>
        <taxon>Eukaryota</taxon>
        <taxon>Metazoa</taxon>
        <taxon>Chordata</taxon>
        <taxon>Craniata</taxon>
        <taxon>Vertebrata</taxon>
        <taxon>Euteleostomi</taxon>
        <taxon>Archelosauria</taxon>
        <taxon>Archosauria</taxon>
        <taxon>Dinosauria</taxon>
        <taxon>Saurischia</taxon>
        <taxon>Theropoda</taxon>
        <taxon>Coelurosauria</taxon>
        <taxon>Aves</taxon>
        <taxon>Neognathae</taxon>
        <taxon>Neoaves</taxon>
        <taxon>Telluraves</taxon>
        <taxon>Australaves</taxon>
        <taxon>Passeriformes</taxon>
        <taxon>Sturnidae</taxon>
        <taxon>Lamprotornis</taxon>
    </lineage>
</organism>
<feature type="domain" description="C-type lectin" evidence="4">
    <location>
        <begin position="240"/>
        <end position="379"/>
    </location>
</feature>
<dbReference type="Proteomes" id="UP000618051">
    <property type="component" value="Unassembled WGS sequence"/>
</dbReference>
<feature type="transmembrane region" description="Helical" evidence="3">
    <location>
        <begin position="107"/>
        <end position="129"/>
    </location>
</feature>
<gene>
    <name evidence="6" type="ORF">IHE44_0011669</name>
    <name evidence="5" type="ORF">IHE44_010543</name>
</gene>
<protein>
    <submittedName>
        <fullName evidence="5">B-cell differentiation antigen CD72</fullName>
    </submittedName>
</protein>
<evidence type="ECO:0000313" key="5">
    <source>
        <dbReference type="EMBL" id="KAG0113411.1"/>
    </source>
</evidence>
<dbReference type="EMBL" id="JADDUC010000446">
    <property type="protein sequence ID" value="KAG0113411.1"/>
    <property type="molecule type" value="Genomic_DNA"/>
</dbReference>
<feature type="region of interest" description="Disordered" evidence="2">
    <location>
        <begin position="1"/>
        <end position="25"/>
    </location>
</feature>
<reference evidence="5" key="1">
    <citation type="submission" date="2020-10" db="EMBL/GenBank/DDBJ databases">
        <title>Feather gene expression reveals the developmental basis of iridescence in African starlings.</title>
        <authorList>
            <person name="Rubenstein D.R."/>
        </authorList>
    </citation>
    <scope>NUCLEOTIDE SEQUENCE</scope>
    <source>
        <strain evidence="5">SS15</strain>
        <tissue evidence="5">Liver</tissue>
    </source>
</reference>
<feature type="coiled-coil region" evidence="1">
    <location>
        <begin position="186"/>
        <end position="220"/>
    </location>
</feature>
<dbReference type="Pfam" id="PF00059">
    <property type="entry name" value="Lectin_C"/>
    <property type="match status" value="1"/>
</dbReference>
<reference evidence="6" key="3">
    <citation type="submission" date="2022-01" db="EMBL/GenBank/DDBJ databases">
        <authorList>
            <person name="Rubenstein D.R."/>
        </authorList>
    </citation>
    <scope>NUCLEOTIDE SEQUENCE</scope>
    <source>
        <strain evidence="6">SS15</strain>
        <tissue evidence="6">Liver</tissue>
    </source>
</reference>
<dbReference type="PANTHER" id="PTHR15028:SF6">
    <property type="entry name" value="B-CELL DIFFERENTIATION ANTIGEN CD72"/>
    <property type="match status" value="1"/>
</dbReference>
<dbReference type="GO" id="GO:0004888">
    <property type="term" value="F:transmembrane signaling receptor activity"/>
    <property type="evidence" value="ECO:0007669"/>
    <property type="project" value="InterPro"/>
</dbReference>
<keyword evidence="3" id="KW-0472">Membrane</keyword>
<feature type="non-terminal residue" evidence="5">
    <location>
        <position position="1"/>
    </location>
</feature>
<dbReference type="SUPFAM" id="SSF56436">
    <property type="entry name" value="C-type lectin-like"/>
    <property type="match status" value="1"/>
</dbReference>
<dbReference type="GO" id="GO:0005886">
    <property type="term" value="C:plasma membrane"/>
    <property type="evidence" value="ECO:0007669"/>
    <property type="project" value="InterPro"/>
</dbReference>
<dbReference type="PROSITE" id="PS50041">
    <property type="entry name" value="C_TYPE_LECTIN_2"/>
    <property type="match status" value="1"/>
</dbReference>
<dbReference type="InterPro" id="IPR039689">
    <property type="entry name" value="CD72"/>
</dbReference>
<evidence type="ECO:0000256" key="1">
    <source>
        <dbReference type="SAM" id="Coils"/>
    </source>
</evidence>
<dbReference type="InterPro" id="IPR001304">
    <property type="entry name" value="C-type_lectin-like"/>
</dbReference>
<dbReference type="PANTHER" id="PTHR15028">
    <property type="entry name" value="CD72-RELATED"/>
    <property type="match status" value="1"/>
</dbReference>
<accession>A0A835NEB9</accession>
<keyword evidence="1" id="KW-0175">Coiled coil</keyword>
<keyword evidence="3" id="KW-1133">Transmembrane helix</keyword>
<keyword evidence="7" id="KW-1185">Reference proteome</keyword>
<evidence type="ECO:0000256" key="3">
    <source>
        <dbReference type="SAM" id="Phobius"/>
    </source>
</evidence>
<dbReference type="InterPro" id="IPR016187">
    <property type="entry name" value="CTDL_fold"/>
</dbReference>
<dbReference type="EMBL" id="JADDUC020000004">
    <property type="protein sequence ID" value="KAI1240212.1"/>
    <property type="molecule type" value="Genomic_DNA"/>
</dbReference>
<dbReference type="SMART" id="SM00034">
    <property type="entry name" value="CLECT"/>
    <property type="match status" value="1"/>
</dbReference>
<evidence type="ECO:0000313" key="7">
    <source>
        <dbReference type="Proteomes" id="UP000618051"/>
    </source>
</evidence>
<feature type="compositionally biased region" description="Polar residues" evidence="2">
    <location>
        <begin position="8"/>
        <end position="19"/>
    </location>
</feature>
<name>A0A835NEB9_9PASS</name>